<name>A0A1D1V3Y9_RAMVA</name>
<keyword evidence="2" id="KW-0732">Signal</keyword>
<comment type="caution">
    <text evidence="3">The sequence shown here is derived from an EMBL/GenBank/DDBJ whole genome shotgun (WGS) entry which is preliminary data.</text>
</comment>
<feature type="signal peptide" evidence="2">
    <location>
        <begin position="1"/>
        <end position="26"/>
    </location>
</feature>
<accession>A0A1D1V3Y9</accession>
<reference evidence="3 4" key="1">
    <citation type="journal article" date="2016" name="Nat. Commun.">
        <title>Extremotolerant tardigrade genome and improved radiotolerance of human cultured cells by tardigrade-unique protein.</title>
        <authorList>
            <person name="Hashimoto T."/>
            <person name="Horikawa D.D."/>
            <person name="Saito Y."/>
            <person name="Kuwahara H."/>
            <person name="Kozuka-Hata H."/>
            <person name="Shin-I T."/>
            <person name="Minakuchi Y."/>
            <person name="Ohishi K."/>
            <person name="Motoyama A."/>
            <person name="Aizu T."/>
            <person name="Enomoto A."/>
            <person name="Kondo K."/>
            <person name="Tanaka S."/>
            <person name="Hara Y."/>
            <person name="Koshikawa S."/>
            <person name="Sagara H."/>
            <person name="Miura T."/>
            <person name="Yokobori S."/>
            <person name="Miyagawa K."/>
            <person name="Suzuki Y."/>
            <person name="Kubo T."/>
            <person name="Oyama M."/>
            <person name="Kohara Y."/>
            <person name="Fujiyama A."/>
            <person name="Arakawa K."/>
            <person name="Katayama T."/>
            <person name="Toyoda A."/>
            <person name="Kunieda T."/>
        </authorList>
    </citation>
    <scope>NUCLEOTIDE SEQUENCE [LARGE SCALE GENOMIC DNA]</scope>
    <source>
        <strain evidence="3 4">YOKOZUNA-1</strain>
    </source>
</reference>
<protein>
    <recommendedName>
        <fullName evidence="5">Kazal-like domain-containing protein</fullName>
    </recommendedName>
</protein>
<sequence>MAAYCAVLLSAFVVVVTGVLVSYAQGQTTTSQTPPNCVCPIMNTSNSGWSQMQSNSGPSGSSQMQWGGQAGHGGMGSWGGRAKMDTICGSDGQNYTDKCAFVNAQYSNPNLGKLPCKIRQMMNNQNNLDGMNNNMNGMSNNNNNNMMLNPNMNGNMNMMEHGGGSHEQKQKTLCLTSGQSVTGTMHTIHQQLQASTGVGIRCDRPCPCPPIVCPKMRQRKW</sequence>
<dbReference type="InterPro" id="IPR036058">
    <property type="entry name" value="Kazal_dom_sf"/>
</dbReference>
<feature type="region of interest" description="Disordered" evidence="1">
    <location>
        <begin position="49"/>
        <end position="72"/>
    </location>
</feature>
<feature type="chain" id="PRO_5008898010" description="Kazal-like domain-containing protein" evidence="2">
    <location>
        <begin position="27"/>
        <end position="221"/>
    </location>
</feature>
<evidence type="ECO:0008006" key="5">
    <source>
        <dbReference type="Google" id="ProtNLM"/>
    </source>
</evidence>
<evidence type="ECO:0000313" key="4">
    <source>
        <dbReference type="Proteomes" id="UP000186922"/>
    </source>
</evidence>
<gene>
    <name evidence="3" type="primary">RvY_07879-1</name>
    <name evidence="3" type="synonym">RvY_07879.1</name>
    <name evidence="3" type="ORF">RvY_07879</name>
</gene>
<keyword evidence="4" id="KW-1185">Reference proteome</keyword>
<dbReference type="EMBL" id="BDGG01000003">
    <property type="protein sequence ID" value="GAU96431.1"/>
    <property type="molecule type" value="Genomic_DNA"/>
</dbReference>
<dbReference type="Proteomes" id="UP000186922">
    <property type="component" value="Unassembled WGS sequence"/>
</dbReference>
<dbReference type="AlphaFoldDB" id="A0A1D1V3Y9"/>
<evidence type="ECO:0000256" key="2">
    <source>
        <dbReference type="SAM" id="SignalP"/>
    </source>
</evidence>
<organism evidence="3 4">
    <name type="scientific">Ramazzottius varieornatus</name>
    <name type="common">Water bear</name>
    <name type="synonym">Tardigrade</name>
    <dbReference type="NCBI Taxonomy" id="947166"/>
    <lineage>
        <taxon>Eukaryota</taxon>
        <taxon>Metazoa</taxon>
        <taxon>Ecdysozoa</taxon>
        <taxon>Tardigrada</taxon>
        <taxon>Eutardigrada</taxon>
        <taxon>Parachela</taxon>
        <taxon>Hypsibioidea</taxon>
        <taxon>Ramazzottiidae</taxon>
        <taxon>Ramazzottius</taxon>
    </lineage>
</organism>
<evidence type="ECO:0000313" key="3">
    <source>
        <dbReference type="EMBL" id="GAU96431.1"/>
    </source>
</evidence>
<evidence type="ECO:0000256" key="1">
    <source>
        <dbReference type="SAM" id="MobiDB-lite"/>
    </source>
</evidence>
<feature type="compositionally biased region" description="Polar residues" evidence="1">
    <location>
        <begin position="49"/>
        <end position="66"/>
    </location>
</feature>
<dbReference type="SUPFAM" id="SSF100895">
    <property type="entry name" value="Kazal-type serine protease inhibitors"/>
    <property type="match status" value="1"/>
</dbReference>
<proteinExistence type="predicted"/>